<evidence type="ECO:0000256" key="1">
    <source>
        <dbReference type="ARBA" id="ARBA00022801"/>
    </source>
</evidence>
<evidence type="ECO:0000259" key="5">
    <source>
        <dbReference type="PROSITE" id="PS51635"/>
    </source>
</evidence>
<evidence type="ECO:0000313" key="7">
    <source>
        <dbReference type="Proteomes" id="UP000238730"/>
    </source>
</evidence>
<gene>
    <name evidence="6" type="ORF">BTO08_18445</name>
</gene>
<dbReference type="PANTHER" id="PTHR14226">
    <property type="entry name" value="NEUROPATHY TARGET ESTERASE/SWISS CHEESE D.MELANOGASTER"/>
    <property type="match status" value="1"/>
</dbReference>
<evidence type="ECO:0000256" key="3">
    <source>
        <dbReference type="ARBA" id="ARBA00023098"/>
    </source>
</evidence>
<dbReference type="Pfam" id="PF01734">
    <property type="entry name" value="Patatin"/>
    <property type="match status" value="1"/>
</dbReference>
<evidence type="ECO:0000313" key="6">
    <source>
        <dbReference type="EMBL" id="PQJ62224.1"/>
    </source>
</evidence>
<dbReference type="Pfam" id="PF19890">
    <property type="entry name" value="DUF6363"/>
    <property type="match status" value="1"/>
</dbReference>
<dbReference type="GO" id="GO:0016042">
    <property type="term" value="P:lipid catabolic process"/>
    <property type="evidence" value="ECO:0007669"/>
    <property type="project" value="UniProtKB-UniRule"/>
</dbReference>
<dbReference type="EMBL" id="MSCJ01000003">
    <property type="protein sequence ID" value="PQJ62224.1"/>
    <property type="molecule type" value="Genomic_DNA"/>
</dbReference>
<feature type="active site" description="Nucleophile" evidence="4">
    <location>
        <position position="40"/>
    </location>
</feature>
<keyword evidence="1 4" id="KW-0378">Hydrolase</keyword>
<comment type="caution">
    <text evidence="4">Lacks conserved residue(s) required for the propagation of feature annotation.</text>
</comment>
<feature type="domain" description="PNPLA" evidence="5">
    <location>
        <begin position="6"/>
        <end position="172"/>
    </location>
</feature>
<dbReference type="InterPro" id="IPR002641">
    <property type="entry name" value="PNPLA_dom"/>
</dbReference>
<dbReference type="InterPro" id="IPR037483">
    <property type="entry name" value="YjjU-like"/>
</dbReference>
<evidence type="ECO:0000256" key="2">
    <source>
        <dbReference type="ARBA" id="ARBA00022963"/>
    </source>
</evidence>
<reference evidence="6 7" key="1">
    <citation type="submission" date="2016-12" db="EMBL/GenBank/DDBJ databases">
        <title>Diversity of luminous bacteria.</title>
        <authorList>
            <person name="Yoshizawa S."/>
            <person name="Kogure K."/>
        </authorList>
    </citation>
    <scope>NUCLEOTIDE SEQUENCE [LARGE SCALE GENOMIC DNA]</scope>
    <source>
        <strain evidence="6 7">LC1-200</strain>
    </source>
</reference>
<feature type="active site" description="Proton acceptor" evidence="4">
    <location>
        <position position="159"/>
    </location>
</feature>
<dbReference type="Gene3D" id="3.40.1090.10">
    <property type="entry name" value="Cytosolic phospholipase A2 catalytic domain"/>
    <property type="match status" value="2"/>
</dbReference>
<dbReference type="Proteomes" id="UP000238730">
    <property type="component" value="Unassembled WGS sequence"/>
</dbReference>
<sequence length="281" mass="32001">MSKRALVVEGGAMRGIFATGVLDAFIERSYNPFDFTIGVSAGSVVLMGYLCESYQRNYKVITEYARSKEFINYRRFVKGGNLIDIDWLWNTSITHLPLELHKYESRNVPLYATTTVVDTGEPNYVEVTRNNLNEVMTATCALPIIYRQFPLVNGIEMSDGGIADPIPVIEAYNKGARDITVILSHAQGLFARNRQVPWLTRRLFRTNPVFGQEFLTKESRYNKALYFIHNPPKDCKITAIAPDKTFVIKRLTKDIIKLDQGYQQGREAGLRLVNNDLQFKS</sequence>
<accession>A0A2S7VJA5</accession>
<dbReference type="InterPro" id="IPR045943">
    <property type="entry name" value="DUF6363"/>
</dbReference>
<dbReference type="InterPro" id="IPR016035">
    <property type="entry name" value="Acyl_Trfase/lysoPLipase"/>
</dbReference>
<keyword evidence="3 4" id="KW-0443">Lipid metabolism</keyword>
<evidence type="ECO:0000256" key="4">
    <source>
        <dbReference type="PROSITE-ProRule" id="PRU01161"/>
    </source>
</evidence>
<dbReference type="InterPro" id="IPR050301">
    <property type="entry name" value="NTE"/>
</dbReference>
<proteinExistence type="predicted"/>
<dbReference type="AlphaFoldDB" id="A0A2S7VJA5"/>
<protein>
    <submittedName>
        <fullName evidence="6">Patatin family protein</fullName>
    </submittedName>
</protein>
<name>A0A2S7VJA5_PHOAN</name>
<dbReference type="GO" id="GO:0016787">
    <property type="term" value="F:hydrolase activity"/>
    <property type="evidence" value="ECO:0007669"/>
    <property type="project" value="UniProtKB-UniRule"/>
</dbReference>
<feature type="short sequence motif" description="DGA/G" evidence="4">
    <location>
        <begin position="159"/>
        <end position="161"/>
    </location>
</feature>
<organism evidence="6 7">
    <name type="scientific">Photobacterium angustum</name>
    <dbReference type="NCBI Taxonomy" id="661"/>
    <lineage>
        <taxon>Bacteria</taxon>
        <taxon>Pseudomonadati</taxon>
        <taxon>Pseudomonadota</taxon>
        <taxon>Gammaproteobacteria</taxon>
        <taxon>Vibrionales</taxon>
        <taxon>Vibrionaceae</taxon>
        <taxon>Photobacterium</taxon>
    </lineage>
</organism>
<comment type="caution">
    <text evidence="6">The sequence shown here is derived from an EMBL/GenBank/DDBJ whole genome shotgun (WGS) entry which is preliminary data.</text>
</comment>
<dbReference type="PANTHER" id="PTHR14226:SF25">
    <property type="entry name" value="PHOSPHOESTERASE"/>
    <property type="match status" value="1"/>
</dbReference>
<dbReference type="SUPFAM" id="SSF52151">
    <property type="entry name" value="FabD/lysophospholipase-like"/>
    <property type="match status" value="1"/>
</dbReference>
<keyword evidence="2 4" id="KW-0442">Lipid degradation</keyword>
<feature type="short sequence motif" description="GXSXG" evidence="4">
    <location>
        <begin position="38"/>
        <end position="42"/>
    </location>
</feature>
<dbReference type="CDD" id="cd07208">
    <property type="entry name" value="Pat_hypo_Ecoli_yjju_like"/>
    <property type="match status" value="1"/>
</dbReference>
<dbReference type="RefSeq" id="WP_105062042.1">
    <property type="nucleotide sequence ID" value="NZ_MSCJ01000003.1"/>
</dbReference>
<dbReference type="OrthoDB" id="9802424at2"/>
<dbReference type="PROSITE" id="PS51635">
    <property type="entry name" value="PNPLA"/>
    <property type="match status" value="1"/>
</dbReference>